<evidence type="ECO:0000256" key="4">
    <source>
        <dbReference type="ARBA" id="ARBA00022989"/>
    </source>
</evidence>
<dbReference type="InterPro" id="IPR058533">
    <property type="entry name" value="Cation_efflux_TM"/>
</dbReference>
<comment type="caution">
    <text evidence="8">The sequence shown here is derived from an EMBL/GenBank/DDBJ whole genome shotgun (WGS) entry which is preliminary data.</text>
</comment>
<dbReference type="InterPro" id="IPR027469">
    <property type="entry name" value="Cation_efflux_TMD_sf"/>
</dbReference>
<feature type="transmembrane region" description="Helical" evidence="6">
    <location>
        <begin position="217"/>
        <end position="239"/>
    </location>
</feature>
<dbReference type="InterPro" id="IPR040177">
    <property type="entry name" value="SLC30A9"/>
</dbReference>
<dbReference type="Gene3D" id="1.20.1510.10">
    <property type="entry name" value="Cation efflux protein transmembrane domain"/>
    <property type="match status" value="1"/>
</dbReference>
<gene>
    <name evidence="8" type="ORF">GCM10010937_28610</name>
</gene>
<proteinExistence type="predicted"/>
<accession>A0ABQ5WMX1</accession>
<dbReference type="EMBL" id="BSNT01000075">
    <property type="protein sequence ID" value="GLQ61058.1"/>
    <property type="molecule type" value="Genomic_DNA"/>
</dbReference>
<feature type="transmembrane region" description="Helical" evidence="6">
    <location>
        <begin position="30"/>
        <end position="51"/>
    </location>
</feature>
<sequence>MGFDADYSGAQLVLVHGNEDFMSAGGSTKVVFIALGVNFGIACVKGVAALLTGSAAMLAETVHSFVDCGNQILLLVGMKRATAPATKEHPLGYHRELYFWTMVVAGALFVGGGVASLYEGWEKVMHPAEMQPVHLLGHVFPGWWMNVIILAISGSMEGYGFFAAVKSLPRSEGVSLWRMIRRSADPGLFVVLFEDGAALVSLVIALLFTVLSVVTGLHVLDGIASLLIGVVLVVVAGLLTNETRSLLVGESNPEIDAFVRAEAQKLPGVVGINEVVTETRGPDSIIVLLSLDWDDAMSAGDVERGVSMLEKTTRARYPAVLRMYIEAQDKRDGIPAALNSSGLL</sequence>
<evidence type="ECO:0000256" key="3">
    <source>
        <dbReference type="ARBA" id="ARBA00022692"/>
    </source>
</evidence>
<dbReference type="PANTHER" id="PTHR13414:SF9">
    <property type="entry name" value="PROTON-COUPLED ZINC ANTIPORTER SLC30A9, MITOCHONDRIAL"/>
    <property type="match status" value="1"/>
</dbReference>
<keyword evidence="4 6" id="KW-1133">Transmembrane helix</keyword>
<feature type="transmembrane region" description="Helical" evidence="6">
    <location>
        <begin position="97"/>
        <end position="118"/>
    </location>
</feature>
<name>A0ABQ5WMX1_GLUJA</name>
<feature type="domain" description="Cation efflux protein transmembrane" evidence="7">
    <location>
        <begin position="31"/>
        <end position="247"/>
    </location>
</feature>
<feature type="transmembrane region" description="Helical" evidence="6">
    <location>
        <begin position="143"/>
        <end position="165"/>
    </location>
</feature>
<dbReference type="NCBIfam" id="TIGR01297">
    <property type="entry name" value="CDF"/>
    <property type="match status" value="1"/>
</dbReference>
<evidence type="ECO:0000259" key="7">
    <source>
        <dbReference type="Pfam" id="PF01545"/>
    </source>
</evidence>
<keyword evidence="2" id="KW-0813">Transport</keyword>
<evidence type="ECO:0000256" key="1">
    <source>
        <dbReference type="ARBA" id="ARBA00004141"/>
    </source>
</evidence>
<dbReference type="Proteomes" id="UP001156613">
    <property type="component" value="Unassembled WGS sequence"/>
</dbReference>
<evidence type="ECO:0000313" key="9">
    <source>
        <dbReference type="Proteomes" id="UP001156613"/>
    </source>
</evidence>
<evidence type="ECO:0000256" key="2">
    <source>
        <dbReference type="ARBA" id="ARBA00022448"/>
    </source>
</evidence>
<evidence type="ECO:0000313" key="8">
    <source>
        <dbReference type="EMBL" id="GLQ61058.1"/>
    </source>
</evidence>
<organism evidence="8 9">
    <name type="scientific">Gluconobacter japonicus</name>
    <dbReference type="NCBI Taxonomy" id="376620"/>
    <lineage>
        <taxon>Bacteria</taxon>
        <taxon>Pseudomonadati</taxon>
        <taxon>Pseudomonadota</taxon>
        <taxon>Alphaproteobacteria</taxon>
        <taxon>Acetobacterales</taxon>
        <taxon>Acetobacteraceae</taxon>
        <taxon>Gluconobacter</taxon>
    </lineage>
</organism>
<dbReference type="Pfam" id="PF01545">
    <property type="entry name" value="Cation_efflux"/>
    <property type="match status" value="1"/>
</dbReference>
<keyword evidence="3 6" id="KW-0812">Transmembrane</keyword>
<evidence type="ECO:0000256" key="6">
    <source>
        <dbReference type="SAM" id="Phobius"/>
    </source>
</evidence>
<dbReference type="SUPFAM" id="SSF161111">
    <property type="entry name" value="Cation efflux protein transmembrane domain-like"/>
    <property type="match status" value="1"/>
</dbReference>
<dbReference type="PANTHER" id="PTHR13414">
    <property type="entry name" value="HUEL-CATION TRANSPORTER"/>
    <property type="match status" value="1"/>
</dbReference>
<reference evidence="9" key="1">
    <citation type="journal article" date="2019" name="Int. J. Syst. Evol. Microbiol.">
        <title>The Global Catalogue of Microorganisms (GCM) 10K type strain sequencing project: providing services to taxonomists for standard genome sequencing and annotation.</title>
        <authorList>
            <consortium name="The Broad Institute Genomics Platform"/>
            <consortium name="The Broad Institute Genome Sequencing Center for Infectious Disease"/>
            <person name="Wu L."/>
            <person name="Ma J."/>
        </authorList>
    </citation>
    <scope>NUCLEOTIDE SEQUENCE [LARGE SCALE GENOMIC DNA]</scope>
    <source>
        <strain evidence="9">NBRC 3271</strain>
    </source>
</reference>
<protein>
    <submittedName>
        <fullName evidence="8">Cation transporter</fullName>
    </submittedName>
</protein>
<dbReference type="InterPro" id="IPR002524">
    <property type="entry name" value="Cation_efflux"/>
</dbReference>
<evidence type="ECO:0000256" key="5">
    <source>
        <dbReference type="ARBA" id="ARBA00023136"/>
    </source>
</evidence>
<keyword evidence="9" id="KW-1185">Reference proteome</keyword>
<feature type="transmembrane region" description="Helical" evidence="6">
    <location>
        <begin position="186"/>
        <end position="211"/>
    </location>
</feature>
<comment type="subcellular location">
    <subcellularLocation>
        <location evidence="1">Membrane</location>
        <topology evidence="1">Multi-pass membrane protein</topology>
    </subcellularLocation>
</comment>
<keyword evidence="5 6" id="KW-0472">Membrane</keyword>